<evidence type="ECO:0000256" key="6">
    <source>
        <dbReference type="ARBA" id="ARBA00022989"/>
    </source>
</evidence>
<name>A0A3S5B5B2_9NEIS</name>
<comment type="similarity">
    <text evidence="8">Belongs to the MenA family. Type 1 subfamily.</text>
</comment>
<dbReference type="GO" id="GO:0005886">
    <property type="term" value="C:plasma membrane"/>
    <property type="evidence" value="ECO:0007669"/>
    <property type="project" value="UniProtKB-SubCell"/>
</dbReference>
<dbReference type="EMBL" id="LR134533">
    <property type="protein sequence ID" value="VEJ51513.1"/>
    <property type="molecule type" value="Genomic_DNA"/>
</dbReference>
<dbReference type="InterPro" id="IPR026046">
    <property type="entry name" value="UBIAD1"/>
</dbReference>
<dbReference type="EC" id="2.5.1.74" evidence="8 9"/>
<reference evidence="10 11" key="1">
    <citation type="submission" date="2018-12" db="EMBL/GenBank/DDBJ databases">
        <authorList>
            <consortium name="Pathogen Informatics"/>
        </authorList>
    </citation>
    <scope>NUCLEOTIDE SEQUENCE [LARGE SCALE GENOMIC DNA]</scope>
    <source>
        <strain evidence="10 11">NCTC12742</strain>
    </source>
</reference>
<dbReference type="GO" id="GO:0042371">
    <property type="term" value="P:vitamin K biosynthetic process"/>
    <property type="evidence" value="ECO:0007669"/>
    <property type="project" value="TreeGrafter"/>
</dbReference>
<keyword evidence="3 8" id="KW-1003">Cell membrane</keyword>
<feature type="transmembrane region" description="Helical" evidence="8">
    <location>
        <begin position="92"/>
        <end position="111"/>
    </location>
</feature>
<keyword evidence="7 8" id="KW-0472">Membrane</keyword>
<dbReference type="OrthoDB" id="9767568at2"/>
<dbReference type="RefSeq" id="WP_081463197.1">
    <property type="nucleotide sequence ID" value="NZ_CAUJRG010000020.1"/>
</dbReference>
<feature type="transmembrane region" description="Helical" evidence="8">
    <location>
        <begin position="149"/>
        <end position="167"/>
    </location>
</feature>
<evidence type="ECO:0000256" key="4">
    <source>
        <dbReference type="ARBA" id="ARBA00022679"/>
    </source>
</evidence>
<feature type="transmembrane region" description="Helical" evidence="8">
    <location>
        <begin position="247"/>
        <end position="264"/>
    </location>
</feature>
<comment type="function">
    <text evidence="8">Conversion of 1,4-dihydroxy-2-naphthoate (DHNA) to demethylmenaquinone (DMK).</text>
</comment>
<keyword evidence="5 8" id="KW-0812">Transmembrane</keyword>
<dbReference type="PANTHER" id="PTHR13929">
    <property type="entry name" value="1,4-DIHYDROXY-2-NAPHTHOATE OCTAPRENYLTRANSFERASE"/>
    <property type="match status" value="1"/>
</dbReference>
<evidence type="ECO:0000256" key="1">
    <source>
        <dbReference type="ARBA" id="ARBA00004141"/>
    </source>
</evidence>
<evidence type="ECO:0000256" key="8">
    <source>
        <dbReference type="HAMAP-Rule" id="MF_01937"/>
    </source>
</evidence>
<dbReference type="PIRSF" id="PIRSF005355">
    <property type="entry name" value="UBIAD1"/>
    <property type="match status" value="1"/>
</dbReference>
<evidence type="ECO:0000256" key="3">
    <source>
        <dbReference type="ARBA" id="ARBA00022475"/>
    </source>
</evidence>
<keyword evidence="4 8" id="KW-0808">Transferase</keyword>
<evidence type="ECO:0000313" key="10">
    <source>
        <dbReference type="EMBL" id="VEJ51513.1"/>
    </source>
</evidence>
<dbReference type="CDD" id="cd13962">
    <property type="entry name" value="PT_UbiA_UBIAD1"/>
    <property type="match status" value="1"/>
</dbReference>
<keyword evidence="2 8" id="KW-0474">Menaquinone biosynthesis</keyword>
<dbReference type="UniPathway" id="UPA00079">
    <property type="reaction ID" value="UER00168"/>
</dbReference>
<dbReference type="AlphaFoldDB" id="A0A3S5B5B2"/>
<comment type="catalytic activity">
    <reaction evidence="8">
        <text>an all-trans-polyprenyl diphosphate + 1,4-dihydroxy-2-naphthoate + H(+) = a 2-demethylmenaquinol + CO2 + diphosphate</text>
        <dbReference type="Rhea" id="RHEA:26478"/>
        <dbReference type="Rhea" id="RHEA-COMP:9563"/>
        <dbReference type="Rhea" id="RHEA-COMP:9564"/>
        <dbReference type="ChEBI" id="CHEBI:11173"/>
        <dbReference type="ChEBI" id="CHEBI:15378"/>
        <dbReference type="ChEBI" id="CHEBI:16526"/>
        <dbReference type="ChEBI" id="CHEBI:33019"/>
        <dbReference type="ChEBI" id="CHEBI:55437"/>
        <dbReference type="ChEBI" id="CHEBI:58914"/>
        <dbReference type="EC" id="2.5.1.74"/>
    </reaction>
</comment>
<dbReference type="InterPro" id="IPR000537">
    <property type="entry name" value="UbiA_prenyltransferase"/>
</dbReference>
<feature type="transmembrane region" description="Helical" evidence="8">
    <location>
        <begin position="276"/>
        <end position="295"/>
    </location>
</feature>
<dbReference type="Proteomes" id="UP000272771">
    <property type="component" value="Chromosome"/>
</dbReference>
<evidence type="ECO:0000313" key="11">
    <source>
        <dbReference type="Proteomes" id="UP000272771"/>
    </source>
</evidence>
<dbReference type="HAMAP" id="MF_01937">
    <property type="entry name" value="MenA_1"/>
    <property type="match status" value="1"/>
</dbReference>
<dbReference type="PANTHER" id="PTHR13929:SF0">
    <property type="entry name" value="UBIA PRENYLTRANSFERASE DOMAIN-CONTAINING PROTEIN 1"/>
    <property type="match status" value="1"/>
</dbReference>
<gene>
    <name evidence="8 10" type="primary">menA</name>
    <name evidence="10" type="ORF">NCTC12742_01411</name>
</gene>
<dbReference type="STRING" id="28091.SAMEA3174300_02030"/>
<proteinExistence type="inferred from homology"/>
<feature type="transmembrane region" description="Helical" evidence="8">
    <location>
        <begin position="39"/>
        <end position="57"/>
    </location>
</feature>
<evidence type="ECO:0000256" key="9">
    <source>
        <dbReference type="NCBIfam" id="TIGR00751"/>
    </source>
</evidence>
<keyword evidence="11" id="KW-1185">Reference proteome</keyword>
<accession>A0A3S5B5B2</accession>
<comment type="subcellular location">
    <subcellularLocation>
        <location evidence="8">Cell membrane</location>
        <topology evidence="8">Multi-pass membrane protein</topology>
    </subcellularLocation>
    <subcellularLocation>
        <location evidence="1">Membrane</location>
        <topology evidence="1">Multi-pass membrane protein</topology>
    </subcellularLocation>
</comment>
<dbReference type="NCBIfam" id="TIGR00751">
    <property type="entry name" value="menA"/>
    <property type="match status" value="1"/>
</dbReference>
<feature type="transmembrane region" description="Helical" evidence="8">
    <location>
        <begin position="117"/>
        <end position="137"/>
    </location>
</feature>
<keyword evidence="6 8" id="KW-1133">Transmembrane helix</keyword>
<dbReference type="Pfam" id="PF01040">
    <property type="entry name" value="UbiA"/>
    <property type="match status" value="1"/>
</dbReference>
<feature type="transmembrane region" description="Helical" evidence="8">
    <location>
        <begin position="173"/>
        <end position="192"/>
    </location>
</feature>
<evidence type="ECO:0000256" key="2">
    <source>
        <dbReference type="ARBA" id="ARBA00022428"/>
    </source>
</evidence>
<organism evidence="10 11">
    <name type="scientific">Neisseria weaveri</name>
    <dbReference type="NCBI Taxonomy" id="28091"/>
    <lineage>
        <taxon>Bacteria</taxon>
        <taxon>Pseudomonadati</taxon>
        <taxon>Pseudomonadota</taxon>
        <taxon>Betaproteobacteria</taxon>
        <taxon>Neisseriales</taxon>
        <taxon>Neisseriaceae</taxon>
        <taxon>Neisseria</taxon>
    </lineage>
</organism>
<dbReference type="InterPro" id="IPR004657">
    <property type="entry name" value="MenA"/>
</dbReference>
<protein>
    <recommendedName>
        <fullName evidence="8 9">1,4-dihydroxy-2-naphthoate octaprenyltransferase</fullName>
        <shortName evidence="8">DHNA-octaprenyltransferase</shortName>
        <ecNumber evidence="8 9">2.5.1.74</ecNumber>
    </recommendedName>
</protein>
<dbReference type="GO" id="GO:0009234">
    <property type="term" value="P:menaquinone biosynthetic process"/>
    <property type="evidence" value="ECO:0007669"/>
    <property type="project" value="UniProtKB-UniRule"/>
</dbReference>
<sequence length="303" mass="32991">MAVRYWLQAARPRTLPLALASTLCGGLLAAQQGKLHIITLVLSILTAALLQIFSNLANDYGDAVHGADNRLRQGPERMVAGGKISRTAMQKALLACAISCCLSGILLLSAARPDIRYTLWLLLGASAVLAAFTYTAGIKPYGYHGFGEAAVLLFFGWLGVIGSEYLHTGRLNMLSFLPATALGLWCCMVLNLNNMRDIDSDTCAGKRTLAVRLGTARAKLYHTALLLIAALCWSIWLPLVYTAGKQAVLQTVLLVFSTAHLFFLKKASSPLLLNRMLPQWSFTVLTWVVLLWLAADIPADYIR</sequence>
<comment type="pathway">
    <text evidence="8">Quinol/quinone metabolism; menaquinone biosynthesis; menaquinol from 1,4-dihydroxy-2-naphthoate: step 1/2.</text>
</comment>
<evidence type="ECO:0000256" key="7">
    <source>
        <dbReference type="ARBA" id="ARBA00023136"/>
    </source>
</evidence>
<feature type="transmembrane region" description="Helical" evidence="8">
    <location>
        <begin position="220"/>
        <end position="241"/>
    </location>
</feature>
<evidence type="ECO:0000256" key="5">
    <source>
        <dbReference type="ARBA" id="ARBA00022692"/>
    </source>
</evidence>
<dbReference type="GO" id="GO:0046428">
    <property type="term" value="F:1,4-dihydroxy-2-naphthoate polyprenyltransferase activity"/>
    <property type="evidence" value="ECO:0007669"/>
    <property type="project" value="UniProtKB-UniRule"/>
</dbReference>